<dbReference type="OrthoDB" id="1794713at2"/>
<dbReference type="eggNOG" id="ENOG502ZC94">
    <property type="taxonomic scope" value="Bacteria"/>
</dbReference>
<dbReference type="STRING" id="44251.PDUR_19220"/>
<evidence type="ECO:0000313" key="3">
    <source>
        <dbReference type="Proteomes" id="UP000029409"/>
    </source>
</evidence>
<organism evidence="2 3">
    <name type="scientific">Paenibacillus durus</name>
    <name type="common">Paenibacillus azotofixans</name>
    <dbReference type="NCBI Taxonomy" id="44251"/>
    <lineage>
        <taxon>Bacteria</taxon>
        <taxon>Bacillati</taxon>
        <taxon>Bacillota</taxon>
        <taxon>Bacilli</taxon>
        <taxon>Bacillales</taxon>
        <taxon>Paenibacillaceae</taxon>
        <taxon>Paenibacillus</taxon>
    </lineage>
</organism>
<dbReference type="KEGG" id="pdu:PDUR_19220"/>
<sequence length="238" mass="27555">MKSKAEFYKAFFAALAQQGIEVRRSTSADYLADLYSKEQLIAFYTRMDSIEKNPFVTVPDRLMSSIQDLARKTALQLGICTEKPYTEKDAKIANGVYKLSEYDDVILACKHHPLFEYVFSTYRLSPDNGTPVQRQYFYNKDEALENFAVRSGLVDGKKLFSEMELTLIHDEMVKFLITPNDKTMEQFEQVQILIERLEDLLPALKDREIHLDYEQEFAHDYDGNPGALELVGYAEEER</sequence>
<gene>
    <name evidence="2" type="ORF">PDUR_19220</name>
</gene>
<dbReference type="EMBL" id="CP009288">
    <property type="protein sequence ID" value="AIQ13807.1"/>
    <property type="molecule type" value="Genomic_DNA"/>
</dbReference>
<dbReference type="RefSeq" id="WP_042207601.1">
    <property type="nucleotide sequence ID" value="NZ_CP009288.1"/>
</dbReference>
<protein>
    <submittedName>
        <fullName evidence="2">Uncharacterized protein</fullName>
    </submittedName>
</protein>
<name>A0A089HRU2_PAEDU</name>
<accession>A0A089HRU2</accession>
<dbReference type="AlphaFoldDB" id="A0A089HRU2"/>
<keyword evidence="3" id="KW-1185">Reference proteome</keyword>
<feature type="coiled-coil region" evidence="1">
    <location>
        <begin position="180"/>
        <end position="207"/>
    </location>
</feature>
<evidence type="ECO:0000313" key="2">
    <source>
        <dbReference type="EMBL" id="AIQ13807.1"/>
    </source>
</evidence>
<reference evidence="2 3" key="1">
    <citation type="submission" date="2014-08" db="EMBL/GenBank/DDBJ databases">
        <title>Comparative genomics of the Paenibacillus odorifer group.</title>
        <authorList>
            <person name="den Bakker H.C."/>
            <person name="Tsai Y.-C."/>
            <person name="Martin N."/>
            <person name="Korlach J."/>
            <person name="Wiedmann M."/>
        </authorList>
    </citation>
    <scope>NUCLEOTIDE SEQUENCE [LARGE SCALE GENOMIC DNA]</scope>
    <source>
        <strain evidence="2 3">DSM 1735</strain>
    </source>
</reference>
<proteinExistence type="predicted"/>
<evidence type="ECO:0000256" key="1">
    <source>
        <dbReference type="SAM" id="Coils"/>
    </source>
</evidence>
<dbReference type="Proteomes" id="UP000029409">
    <property type="component" value="Chromosome"/>
</dbReference>
<keyword evidence="1" id="KW-0175">Coiled coil</keyword>